<dbReference type="CDD" id="cd07061">
    <property type="entry name" value="HP_HAP_like"/>
    <property type="match status" value="1"/>
</dbReference>
<dbReference type="EC" id="3.1.3.2" evidence="3"/>
<dbReference type="EMBL" id="BTSX01000004">
    <property type="protein sequence ID" value="GMS95450.1"/>
    <property type="molecule type" value="Genomic_DNA"/>
</dbReference>
<dbReference type="PANTHER" id="PTHR11567:SF211">
    <property type="entry name" value="PROSTATIC ACID PHOSPHATASE"/>
    <property type="match status" value="1"/>
</dbReference>
<evidence type="ECO:0000313" key="8">
    <source>
        <dbReference type="EMBL" id="GMS95450.1"/>
    </source>
</evidence>
<accession>A0AAV5TLZ0</accession>
<gene>
    <name evidence="8" type="ORF">PENTCL1PPCAC_17625</name>
</gene>
<evidence type="ECO:0000256" key="1">
    <source>
        <dbReference type="ARBA" id="ARBA00000032"/>
    </source>
</evidence>
<keyword evidence="9" id="KW-1185">Reference proteome</keyword>
<dbReference type="Pfam" id="PF00328">
    <property type="entry name" value="His_Phos_2"/>
    <property type="match status" value="1"/>
</dbReference>
<dbReference type="InterPro" id="IPR050645">
    <property type="entry name" value="Histidine_acid_phosphatase"/>
</dbReference>
<evidence type="ECO:0000256" key="6">
    <source>
        <dbReference type="ARBA" id="ARBA00023157"/>
    </source>
</evidence>
<evidence type="ECO:0000256" key="3">
    <source>
        <dbReference type="ARBA" id="ARBA00012646"/>
    </source>
</evidence>
<dbReference type="AlphaFoldDB" id="A0AAV5TLZ0"/>
<sequence>MIILDVPSLSFNSHPSLFSLMSLIHNLHTLFLLSFINALPSKPILVQMFIRHAERAPMNVFTSESSSKFFHRGLGEISDIGIHRATEMGRSFRRRYRLIGLLNDNTTSDEIFIRSSPLTRTLVSAASFSNSFLGKSFNSSLPIIHTSQSELDEQFLYIMESPLFRCKVLANHNISDPMCRMSLLRENIISSFPLCSNFTYDAIEAALAELEQPRLKIYNDDLRKCAKRHGKRISYKWLSAIPGVGSEFDLSRAKESIGPLMAIIHRNIERAVNNTSKEYFQNILYS</sequence>
<dbReference type="Gene3D" id="3.40.50.1240">
    <property type="entry name" value="Phosphoglycerate mutase-like"/>
    <property type="match status" value="1"/>
</dbReference>
<evidence type="ECO:0000256" key="7">
    <source>
        <dbReference type="ARBA" id="ARBA00023180"/>
    </source>
</evidence>
<dbReference type="SUPFAM" id="SSF53254">
    <property type="entry name" value="Phosphoglycerate mutase-like"/>
    <property type="match status" value="1"/>
</dbReference>
<comment type="caution">
    <text evidence="8">The sequence shown here is derived from an EMBL/GenBank/DDBJ whole genome shotgun (WGS) entry which is preliminary data.</text>
</comment>
<proteinExistence type="inferred from homology"/>
<evidence type="ECO:0000256" key="2">
    <source>
        <dbReference type="ARBA" id="ARBA00005375"/>
    </source>
</evidence>
<dbReference type="Proteomes" id="UP001432027">
    <property type="component" value="Unassembled WGS sequence"/>
</dbReference>
<keyword evidence="7" id="KW-0325">Glycoprotein</keyword>
<comment type="similarity">
    <text evidence="2">Belongs to the histidine acid phosphatase family.</text>
</comment>
<dbReference type="InterPro" id="IPR000560">
    <property type="entry name" value="His_Pase_clade-2"/>
</dbReference>
<evidence type="ECO:0000256" key="5">
    <source>
        <dbReference type="ARBA" id="ARBA00022801"/>
    </source>
</evidence>
<dbReference type="PANTHER" id="PTHR11567">
    <property type="entry name" value="ACID PHOSPHATASE-RELATED"/>
    <property type="match status" value="1"/>
</dbReference>
<dbReference type="InterPro" id="IPR029033">
    <property type="entry name" value="His_PPase_superfam"/>
</dbReference>
<dbReference type="GO" id="GO:0003993">
    <property type="term" value="F:acid phosphatase activity"/>
    <property type="evidence" value="ECO:0007669"/>
    <property type="project" value="UniProtKB-EC"/>
</dbReference>
<comment type="catalytic activity">
    <reaction evidence="1">
        <text>a phosphate monoester + H2O = an alcohol + phosphate</text>
        <dbReference type="Rhea" id="RHEA:15017"/>
        <dbReference type="ChEBI" id="CHEBI:15377"/>
        <dbReference type="ChEBI" id="CHEBI:30879"/>
        <dbReference type="ChEBI" id="CHEBI:43474"/>
        <dbReference type="ChEBI" id="CHEBI:67140"/>
        <dbReference type="EC" id="3.1.3.2"/>
    </reaction>
</comment>
<reference evidence="8" key="1">
    <citation type="submission" date="2023-10" db="EMBL/GenBank/DDBJ databases">
        <title>Genome assembly of Pristionchus species.</title>
        <authorList>
            <person name="Yoshida K."/>
            <person name="Sommer R.J."/>
        </authorList>
    </citation>
    <scope>NUCLEOTIDE SEQUENCE</scope>
    <source>
        <strain evidence="8">RS0144</strain>
    </source>
</reference>
<protein>
    <recommendedName>
        <fullName evidence="3">acid phosphatase</fullName>
        <ecNumber evidence="3">3.1.3.2</ecNumber>
    </recommendedName>
</protein>
<organism evidence="8 9">
    <name type="scientific">Pristionchus entomophagus</name>
    <dbReference type="NCBI Taxonomy" id="358040"/>
    <lineage>
        <taxon>Eukaryota</taxon>
        <taxon>Metazoa</taxon>
        <taxon>Ecdysozoa</taxon>
        <taxon>Nematoda</taxon>
        <taxon>Chromadorea</taxon>
        <taxon>Rhabditida</taxon>
        <taxon>Rhabditina</taxon>
        <taxon>Diplogasteromorpha</taxon>
        <taxon>Diplogasteroidea</taxon>
        <taxon>Neodiplogasteridae</taxon>
        <taxon>Pristionchus</taxon>
    </lineage>
</organism>
<keyword evidence="4" id="KW-0732">Signal</keyword>
<evidence type="ECO:0000256" key="4">
    <source>
        <dbReference type="ARBA" id="ARBA00022729"/>
    </source>
</evidence>
<evidence type="ECO:0000313" key="9">
    <source>
        <dbReference type="Proteomes" id="UP001432027"/>
    </source>
</evidence>
<keyword evidence="5" id="KW-0378">Hydrolase</keyword>
<keyword evidence="6" id="KW-1015">Disulfide bond</keyword>
<name>A0AAV5TLZ0_9BILA</name>